<feature type="transmembrane region" description="Helical" evidence="6">
    <location>
        <begin position="38"/>
        <end position="56"/>
    </location>
</feature>
<protein>
    <recommendedName>
        <fullName evidence="9">Lysylphosphatidylglycerol synthetase/UPF0104</fullName>
    </recommendedName>
</protein>
<evidence type="ECO:0000256" key="6">
    <source>
        <dbReference type="SAM" id="Phobius"/>
    </source>
</evidence>
<dbReference type="GO" id="GO:0005886">
    <property type="term" value="C:plasma membrane"/>
    <property type="evidence" value="ECO:0007669"/>
    <property type="project" value="UniProtKB-SubCell"/>
</dbReference>
<dbReference type="AlphaFoldDB" id="F8ADY9"/>
<feature type="transmembrane region" description="Helical" evidence="6">
    <location>
        <begin position="200"/>
        <end position="222"/>
    </location>
</feature>
<dbReference type="PROSITE" id="PS51257">
    <property type="entry name" value="PROKAR_LIPOPROTEIN"/>
    <property type="match status" value="1"/>
</dbReference>
<feature type="transmembrane region" description="Helical" evidence="6">
    <location>
        <begin position="228"/>
        <end position="248"/>
    </location>
</feature>
<dbReference type="Proteomes" id="UP000006793">
    <property type="component" value="Chromosome"/>
</dbReference>
<keyword evidence="2" id="KW-1003">Cell membrane</keyword>
<dbReference type="PANTHER" id="PTHR39087">
    <property type="entry name" value="UPF0104 MEMBRANE PROTEIN MJ1595"/>
    <property type="match status" value="1"/>
</dbReference>
<keyword evidence="8" id="KW-1185">Reference proteome</keyword>
<feature type="transmembrane region" description="Helical" evidence="6">
    <location>
        <begin position="6"/>
        <end position="26"/>
    </location>
</feature>
<dbReference type="eggNOG" id="COG0392">
    <property type="taxonomic scope" value="Bacteria"/>
</dbReference>
<evidence type="ECO:0000256" key="2">
    <source>
        <dbReference type="ARBA" id="ARBA00022475"/>
    </source>
</evidence>
<accession>F8ADY9</accession>
<evidence type="ECO:0000313" key="8">
    <source>
        <dbReference type="Proteomes" id="UP000006793"/>
    </source>
</evidence>
<dbReference type="NCBIfam" id="TIGR00374">
    <property type="entry name" value="flippase-like domain"/>
    <property type="match status" value="1"/>
</dbReference>
<reference evidence="8" key="1">
    <citation type="submission" date="2011-04" db="EMBL/GenBank/DDBJ databases">
        <title>The complete genome of Thermodesulfatator indicus DSM 15286.</title>
        <authorList>
            <person name="Lucas S."/>
            <person name="Copeland A."/>
            <person name="Lapidus A."/>
            <person name="Bruce D."/>
            <person name="Goodwin L."/>
            <person name="Pitluck S."/>
            <person name="Peters L."/>
            <person name="Kyrpides N."/>
            <person name="Mavromatis K."/>
            <person name="Pagani I."/>
            <person name="Ivanova N."/>
            <person name="Saunders L."/>
            <person name="Detter J.C."/>
            <person name="Tapia R."/>
            <person name="Han C."/>
            <person name="Land M."/>
            <person name="Hauser L."/>
            <person name="Markowitz V."/>
            <person name="Cheng J.-F."/>
            <person name="Hugenholtz P."/>
            <person name="Woyke T."/>
            <person name="Wu D."/>
            <person name="Spring S."/>
            <person name="Schroeder M."/>
            <person name="Brambilla E."/>
            <person name="Klenk H.-P."/>
            <person name="Eisen J.A."/>
        </authorList>
    </citation>
    <scope>NUCLEOTIDE SEQUENCE [LARGE SCALE GENOMIC DNA]</scope>
    <source>
        <strain evidence="8">DSM 15286 / JCM 11887 / CIR29812</strain>
    </source>
</reference>
<gene>
    <name evidence="7" type="ordered locus">Thein_1083</name>
</gene>
<dbReference type="InterPro" id="IPR022791">
    <property type="entry name" value="L-PG_synthase/AglD"/>
</dbReference>
<reference evidence="7 8" key="2">
    <citation type="journal article" date="2012" name="Stand. Genomic Sci.">
        <title>Complete genome sequence of the thermophilic sulfate-reducing ocean bacterium Thermodesulfatator indicus type strain (CIR29812(T)).</title>
        <authorList>
            <person name="Anderson I."/>
            <person name="Saunders E."/>
            <person name="Lapidus A."/>
            <person name="Nolan M."/>
            <person name="Lucas S."/>
            <person name="Tice H."/>
            <person name="Del Rio T.G."/>
            <person name="Cheng J.F."/>
            <person name="Han C."/>
            <person name="Tapia R."/>
            <person name="Goodwin L.A."/>
            <person name="Pitluck S."/>
            <person name="Liolios K."/>
            <person name="Mavromatis K."/>
            <person name="Pagani I."/>
            <person name="Ivanova N."/>
            <person name="Mikhailova N."/>
            <person name="Pati A."/>
            <person name="Chen A."/>
            <person name="Palaniappan K."/>
            <person name="Land M."/>
            <person name="Hauser L."/>
            <person name="Jeffries C.D."/>
            <person name="Chang Y.J."/>
            <person name="Brambilla E.M."/>
            <person name="Rohde M."/>
            <person name="Spring S."/>
            <person name="Goker M."/>
            <person name="Detter J.C."/>
            <person name="Woyke T."/>
            <person name="Bristow J."/>
            <person name="Eisen J.A."/>
            <person name="Markowitz V."/>
            <person name="Hugenholtz P."/>
            <person name="Kyrpides N.C."/>
            <person name="Klenk H.P."/>
        </authorList>
    </citation>
    <scope>NUCLEOTIDE SEQUENCE [LARGE SCALE GENOMIC DNA]</scope>
    <source>
        <strain evidence="8">DSM 15286 / JCM 11887 / CIR29812</strain>
    </source>
</reference>
<feature type="transmembrane region" description="Helical" evidence="6">
    <location>
        <begin position="277"/>
        <end position="301"/>
    </location>
</feature>
<evidence type="ECO:0000313" key="7">
    <source>
        <dbReference type="EMBL" id="AEH44954.1"/>
    </source>
</evidence>
<evidence type="ECO:0000256" key="3">
    <source>
        <dbReference type="ARBA" id="ARBA00022692"/>
    </source>
</evidence>
<dbReference type="KEGG" id="tid:Thein_1083"/>
<name>F8ADY9_THEID</name>
<evidence type="ECO:0000256" key="5">
    <source>
        <dbReference type="ARBA" id="ARBA00023136"/>
    </source>
</evidence>
<dbReference type="RefSeq" id="WP_013907696.1">
    <property type="nucleotide sequence ID" value="NC_015681.1"/>
</dbReference>
<dbReference type="InParanoid" id="F8ADY9"/>
<dbReference type="OrthoDB" id="9797121at2"/>
<proteinExistence type="predicted"/>
<comment type="subcellular location">
    <subcellularLocation>
        <location evidence="1">Cell membrane</location>
        <topology evidence="1">Multi-pass membrane protein</topology>
    </subcellularLocation>
</comment>
<dbReference type="Pfam" id="PF03706">
    <property type="entry name" value="LPG_synthase_TM"/>
    <property type="match status" value="1"/>
</dbReference>
<dbReference type="HOGENOM" id="CLU_048072_3_1_0"/>
<dbReference type="STRING" id="667014.Thein_1083"/>
<evidence type="ECO:0000256" key="4">
    <source>
        <dbReference type="ARBA" id="ARBA00022989"/>
    </source>
</evidence>
<sequence>MRSKKFRLIFSIIFGLSCLVILFLKTDLSKTWQTIKQADIRLLLLSALLNIGVVYLKSERWRLIVSPLSRLGPLRSFCLTVLAFWGNTILPMRAGDFGRGLYLIKQKLNWGTGLSTVAADKFIDGLGLTSFVLPFYFNDILPPILKRGILWLSVSMFLLFIVLLGFLKRIKIEELSVKHPLLNWLIAAFKGLESLKDKKILVITYFLSILSWLAQVYILMLAAKALNLNLSFIEAIITLLGLNLALLLPNPPANIGLTHAAIVLVLGLLGFPESQAMAIALVYHGVQTLTIVVLGLTFSLLESRIL</sequence>
<keyword evidence="4 6" id="KW-1133">Transmembrane helix</keyword>
<keyword evidence="5 6" id="KW-0472">Membrane</keyword>
<dbReference type="PANTHER" id="PTHR39087:SF2">
    <property type="entry name" value="UPF0104 MEMBRANE PROTEIN MJ1595"/>
    <property type="match status" value="1"/>
</dbReference>
<evidence type="ECO:0000256" key="1">
    <source>
        <dbReference type="ARBA" id="ARBA00004651"/>
    </source>
</evidence>
<evidence type="ECO:0008006" key="9">
    <source>
        <dbReference type="Google" id="ProtNLM"/>
    </source>
</evidence>
<dbReference type="PaxDb" id="667014-Thein_1083"/>
<feature type="transmembrane region" description="Helical" evidence="6">
    <location>
        <begin position="255"/>
        <end position="271"/>
    </location>
</feature>
<organism evidence="7 8">
    <name type="scientific">Thermodesulfatator indicus (strain DSM 15286 / JCM 11887 / CIR29812)</name>
    <dbReference type="NCBI Taxonomy" id="667014"/>
    <lineage>
        <taxon>Bacteria</taxon>
        <taxon>Pseudomonadati</taxon>
        <taxon>Thermodesulfobacteriota</taxon>
        <taxon>Thermodesulfobacteria</taxon>
        <taxon>Thermodesulfobacteriales</taxon>
        <taxon>Thermodesulfatatoraceae</taxon>
        <taxon>Thermodesulfatator</taxon>
    </lineage>
</organism>
<feature type="transmembrane region" description="Helical" evidence="6">
    <location>
        <begin position="149"/>
        <end position="167"/>
    </location>
</feature>
<dbReference type="EMBL" id="CP002683">
    <property type="protein sequence ID" value="AEH44954.1"/>
    <property type="molecule type" value="Genomic_DNA"/>
</dbReference>
<keyword evidence="3 6" id="KW-0812">Transmembrane</keyword>